<dbReference type="GeneID" id="113203945"/>
<keyword evidence="3" id="KW-1185">Reference proteome</keyword>
<dbReference type="Proteomes" id="UP000504606">
    <property type="component" value="Unplaced"/>
</dbReference>
<evidence type="ECO:0000313" key="3">
    <source>
        <dbReference type="Proteomes" id="UP000504606"/>
    </source>
</evidence>
<accession>A0A9C6WXG6</accession>
<dbReference type="RefSeq" id="XP_052125491.1">
    <property type="nucleotide sequence ID" value="XM_052269531.1"/>
</dbReference>
<dbReference type="OrthoDB" id="6157510at2759"/>
<keyword evidence="2" id="KW-1133">Transmembrane helix</keyword>
<evidence type="ECO:0000256" key="1">
    <source>
        <dbReference type="SAM" id="MobiDB-lite"/>
    </source>
</evidence>
<keyword evidence="2" id="KW-0472">Membrane</keyword>
<feature type="compositionally biased region" description="Polar residues" evidence="1">
    <location>
        <begin position="20"/>
        <end position="29"/>
    </location>
</feature>
<dbReference type="PANTHER" id="PTHR33444">
    <property type="entry name" value="SI:DKEY-19B23.12-RELATED"/>
    <property type="match status" value="1"/>
</dbReference>
<dbReference type="KEGG" id="foc:113203945"/>
<name>A0A9C6WXG6_FRAOC</name>
<reference evidence="4" key="1">
    <citation type="submission" date="2025-08" db="UniProtKB">
        <authorList>
            <consortium name="RefSeq"/>
        </authorList>
    </citation>
    <scope>IDENTIFICATION</scope>
    <source>
        <tissue evidence="4">Whole organism</tissue>
    </source>
</reference>
<dbReference type="InterPro" id="IPR040350">
    <property type="entry name" value="TMEM272"/>
</dbReference>
<feature type="transmembrane region" description="Helical" evidence="2">
    <location>
        <begin position="119"/>
        <end position="139"/>
    </location>
</feature>
<protein>
    <submittedName>
        <fullName evidence="4">Transmembrane protein 272-like</fullName>
    </submittedName>
</protein>
<evidence type="ECO:0000256" key="2">
    <source>
        <dbReference type="SAM" id="Phobius"/>
    </source>
</evidence>
<dbReference type="AlphaFoldDB" id="A0A9C6WXG6"/>
<sequence length="254" mass="27585">MPGRGTSYSTSWTEAGGSRRASSNPSQVSGDDRRQLCAEHTKLAAESATGLTSYGSVMYQLKDANIEASGVCDFVCRALGIVYKTAVVTVLLVCLAVMPVIMLIMGIKYYGECPKEARLPMYMVVGGVLGTAHMAWVVWRQSVSRRYAQLGAGLGAAAMDSGVGGSLGARVAAWSLTTFLLVWFCLGNYWTLHILWPAFASTLYEPNEWCDKTLYVFALVHLSVIYLVLGTLVAAALALSCYQLVCFPFVLRYK</sequence>
<proteinExistence type="predicted"/>
<feature type="transmembrane region" description="Helical" evidence="2">
    <location>
        <begin position="224"/>
        <end position="251"/>
    </location>
</feature>
<gene>
    <name evidence="4" type="primary">LOC113203945</name>
</gene>
<keyword evidence="2" id="KW-0812">Transmembrane</keyword>
<feature type="transmembrane region" description="Helical" evidence="2">
    <location>
        <begin position="86"/>
        <end position="107"/>
    </location>
</feature>
<feature type="compositionally biased region" description="Polar residues" evidence="1">
    <location>
        <begin position="1"/>
        <end position="13"/>
    </location>
</feature>
<dbReference type="PANTHER" id="PTHR33444:SF7">
    <property type="entry name" value="TRANSMEMBRANE PROTEIN 272"/>
    <property type="match status" value="1"/>
</dbReference>
<feature type="transmembrane region" description="Helical" evidence="2">
    <location>
        <begin position="171"/>
        <end position="190"/>
    </location>
</feature>
<organism evidence="3 4">
    <name type="scientific">Frankliniella occidentalis</name>
    <name type="common">Western flower thrips</name>
    <name type="synonym">Euthrips occidentalis</name>
    <dbReference type="NCBI Taxonomy" id="133901"/>
    <lineage>
        <taxon>Eukaryota</taxon>
        <taxon>Metazoa</taxon>
        <taxon>Ecdysozoa</taxon>
        <taxon>Arthropoda</taxon>
        <taxon>Hexapoda</taxon>
        <taxon>Insecta</taxon>
        <taxon>Pterygota</taxon>
        <taxon>Neoptera</taxon>
        <taxon>Paraneoptera</taxon>
        <taxon>Thysanoptera</taxon>
        <taxon>Terebrantia</taxon>
        <taxon>Thripoidea</taxon>
        <taxon>Thripidae</taxon>
        <taxon>Frankliniella</taxon>
    </lineage>
</organism>
<evidence type="ECO:0000313" key="4">
    <source>
        <dbReference type="RefSeq" id="XP_052125491.1"/>
    </source>
</evidence>
<feature type="region of interest" description="Disordered" evidence="1">
    <location>
        <begin position="1"/>
        <end position="31"/>
    </location>
</feature>